<dbReference type="HOGENOM" id="CLU_3356437_0_0_6"/>
<dbReference type="Proteomes" id="UP000009282">
    <property type="component" value="Chromosome"/>
</dbReference>
<reference evidence="1 2" key="1">
    <citation type="journal article" date="2011" name="J. Bacteriol.">
        <title>Complete genome sequence of seawater bacterium Glaciecola nitratireducens FR1064T.</title>
        <authorList>
            <person name="Bian F."/>
            <person name="Qin Q.L."/>
            <person name="Xie B.B."/>
            <person name="Shu Y.L."/>
            <person name="Zhang X.Y."/>
            <person name="Yu Y."/>
            <person name="Chen B."/>
            <person name="Chen X.L."/>
            <person name="Zhou B.C."/>
            <person name="Zhang Y.Z."/>
        </authorList>
    </citation>
    <scope>NUCLEOTIDE SEQUENCE [LARGE SCALE GENOMIC DNA]</scope>
    <source>
        <strain evidence="2">JCM 12485 / KCTC 12276 / FR1064</strain>
    </source>
</reference>
<evidence type="ECO:0000313" key="1">
    <source>
        <dbReference type="EMBL" id="AEP31585.1"/>
    </source>
</evidence>
<evidence type="ECO:0000313" key="2">
    <source>
        <dbReference type="Proteomes" id="UP000009282"/>
    </source>
</evidence>
<name>G4QNM7_GLANF</name>
<dbReference type="AlphaFoldDB" id="G4QNM7"/>
<dbReference type="EMBL" id="CP003060">
    <property type="protein sequence ID" value="AEP31585.1"/>
    <property type="molecule type" value="Genomic_DNA"/>
</dbReference>
<proteinExistence type="predicted"/>
<sequence length="36" mass="4296">MLKNLQRMGRYYGISSETTMLSPFCNTNLSINDWFY</sequence>
<organism evidence="1 2">
    <name type="scientific">Glaciecola nitratireducens (strain JCM 12485 / KCTC 12276 / FR1064)</name>
    <dbReference type="NCBI Taxonomy" id="1085623"/>
    <lineage>
        <taxon>Bacteria</taxon>
        <taxon>Pseudomonadati</taxon>
        <taxon>Pseudomonadota</taxon>
        <taxon>Gammaproteobacteria</taxon>
        <taxon>Alteromonadales</taxon>
        <taxon>Alteromonadaceae</taxon>
        <taxon>Brumicola</taxon>
    </lineage>
</organism>
<dbReference type="KEGG" id="gni:GNIT_3491"/>
<keyword evidence="2" id="KW-1185">Reference proteome</keyword>
<protein>
    <submittedName>
        <fullName evidence="1">Uncharacterized protein</fullName>
    </submittedName>
</protein>
<accession>G4QNM7</accession>
<gene>
    <name evidence="1" type="ordered locus">GNIT_3491</name>
</gene>